<dbReference type="Gene3D" id="3.30.70.920">
    <property type="match status" value="1"/>
</dbReference>
<dbReference type="InterPro" id="IPR019888">
    <property type="entry name" value="Tscrpt_reg_AsnC-like"/>
</dbReference>
<feature type="domain" description="Transcription regulator AsnC/Lrp ligand binding" evidence="4">
    <location>
        <begin position="257"/>
        <end position="319"/>
    </location>
</feature>
<dbReference type="PANTHER" id="PTHR30154:SF34">
    <property type="entry name" value="TRANSCRIPTIONAL REGULATOR AZLB"/>
    <property type="match status" value="1"/>
</dbReference>
<name>A0ABW0AEN4_9ACTN</name>
<dbReference type="EMBL" id="JBHSKP010000005">
    <property type="protein sequence ID" value="MFC5152089.1"/>
    <property type="molecule type" value="Genomic_DNA"/>
</dbReference>
<dbReference type="Proteomes" id="UP001596160">
    <property type="component" value="Unassembled WGS sequence"/>
</dbReference>
<keyword evidence="3" id="KW-0804">Transcription</keyword>
<dbReference type="SUPFAM" id="SSF46785">
    <property type="entry name" value="Winged helix' DNA-binding domain"/>
    <property type="match status" value="2"/>
</dbReference>
<dbReference type="InterPro" id="IPR036390">
    <property type="entry name" value="WH_DNA-bd_sf"/>
</dbReference>
<keyword evidence="7" id="KW-1185">Reference proteome</keyword>
<reference evidence="7" key="1">
    <citation type="journal article" date="2019" name="Int. J. Syst. Evol. Microbiol.">
        <title>The Global Catalogue of Microorganisms (GCM) 10K type strain sequencing project: providing services to taxonomists for standard genome sequencing and annotation.</title>
        <authorList>
            <consortium name="The Broad Institute Genomics Platform"/>
            <consortium name="The Broad Institute Genome Sequencing Center for Infectious Disease"/>
            <person name="Wu L."/>
            <person name="Ma J."/>
        </authorList>
    </citation>
    <scope>NUCLEOTIDE SEQUENCE [LARGE SCALE GENOMIC DNA]</scope>
    <source>
        <strain evidence="7">PCU 266</strain>
    </source>
</reference>
<dbReference type="Pfam" id="PF13404">
    <property type="entry name" value="HTH_AsnC-type"/>
    <property type="match status" value="1"/>
</dbReference>
<keyword evidence="1" id="KW-0805">Transcription regulation</keyword>
<dbReference type="InterPro" id="IPR011008">
    <property type="entry name" value="Dimeric_a/b-barrel"/>
</dbReference>
<evidence type="ECO:0000256" key="2">
    <source>
        <dbReference type="ARBA" id="ARBA00023125"/>
    </source>
</evidence>
<evidence type="ECO:0000259" key="4">
    <source>
        <dbReference type="Pfam" id="PF01037"/>
    </source>
</evidence>
<dbReference type="InterPro" id="IPR019887">
    <property type="entry name" value="Tscrpt_reg_AsnC/Lrp_C"/>
</dbReference>
<dbReference type="RefSeq" id="WP_344477786.1">
    <property type="nucleotide sequence ID" value="NZ_BAAASB010000008.1"/>
</dbReference>
<gene>
    <name evidence="6" type="ORF">ACFPRH_10120</name>
</gene>
<dbReference type="Pfam" id="PF01037">
    <property type="entry name" value="AsnC_trans_reg"/>
    <property type="match status" value="1"/>
</dbReference>
<evidence type="ECO:0000259" key="5">
    <source>
        <dbReference type="Pfam" id="PF13404"/>
    </source>
</evidence>
<evidence type="ECO:0000256" key="3">
    <source>
        <dbReference type="ARBA" id="ARBA00023163"/>
    </source>
</evidence>
<evidence type="ECO:0000256" key="1">
    <source>
        <dbReference type="ARBA" id="ARBA00023015"/>
    </source>
</evidence>
<dbReference type="SMART" id="SM00344">
    <property type="entry name" value="HTH_ASNC"/>
    <property type="match status" value="2"/>
</dbReference>
<protein>
    <submittedName>
        <fullName evidence="6">Lrp/AsnC family transcriptional regulator</fullName>
    </submittedName>
</protein>
<dbReference type="Gene3D" id="1.10.10.10">
    <property type="entry name" value="Winged helix-like DNA-binding domain superfamily/Winged helix DNA-binding domain"/>
    <property type="match status" value="2"/>
</dbReference>
<dbReference type="InterPro" id="IPR000485">
    <property type="entry name" value="AsnC-type_HTH_dom"/>
</dbReference>
<proteinExistence type="predicted"/>
<evidence type="ECO:0000313" key="6">
    <source>
        <dbReference type="EMBL" id="MFC5152089.1"/>
    </source>
</evidence>
<organism evidence="6 7">
    <name type="scientific">Streptomyces amakusaensis</name>
    <dbReference type="NCBI Taxonomy" id="67271"/>
    <lineage>
        <taxon>Bacteria</taxon>
        <taxon>Bacillati</taxon>
        <taxon>Actinomycetota</taxon>
        <taxon>Actinomycetes</taxon>
        <taxon>Kitasatosporales</taxon>
        <taxon>Streptomycetaceae</taxon>
        <taxon>Streptomyces</taxon>
    </lineage>
</organism>
<comment type="caution">
    <text evidence="6">The sequence shown here is derived from an EMBL/GenBank/DDBJ whole genome shotgun (WGS) entry which is preliminary data.</text>
</comment>
<dbReference type="PANTHER" id="PTHR30154">
    <property type="entry name" value="LEUCINE-RESPONSIVE REGULATORY PROTEIN"/>
    <property type="match status" value="1"/>
</dbReference>
<keyword evidence="2" id="KW-0238">DNA-binding</keyword>
<accession>A0ABW0AEN4</accession>
<feature type="domain" description="HTH asnC-type" evidence="5">
    <location>
        <begin position="17"/>
        <end position="57"/>
    </location>
</feature>
<dbReference type="InterPro" id="IPR036388">
    <property type="entry name" value="WH-like_DNA-bd_sf"/>
</dbReference>
<dbReference type="SUPFAM" id="SSF54909">
    <property type="entry name" value="Dimeric alpha+beta barrel"/>
    <property type="match status" value="1"/>
</dbReference>
<dbReference type="PRINTS" id="PR00033">
    <property type="entry name" value="HTHASNC"/>
</dbReference>
<evidence type="ECO:0000313" key="7">
    <source>
        <dbReference type="Proteomes" id="UP001596160"/>
    </source>
</evidence>
<sequence length="344" mass="37655">MYGNRNDQAVMKSCDTLDASDRRLVAALQVRPRAGSGEIARALGEHERTVARRIQRLIGAHVIRPTAELDPARYGLESVQLRLEVRRGAMERTACALSRRPDVRRVVSVSGRSDVLWCEVMVEQGGGLHSLMRHGLPPALSVEKFHVATTLRTFTTVAQWRLPVLTPAEAERLRAGSVRLAGDPGTSFDLSESDRHMAGALVRNFRMSLTELAKEVGFSVATAGRRVGWLLERGVLRPRIEIEPKLVGFPLQAQICLKVSPAGLEATGTALAACPEVRYCAATTGTRNMILEVAAEREADLYRFFSERLGGIPHINDFTAELITHAYKRGSVVKDGFLAAVSPA</sequence>